<reference evidence="2" key="1">
    <citation type="journal article" date="2019" name="Int. J. Syst. Evol. Microbiol.">
        <title>The Global Catalogue of Microorganisms (GCM) 10K type strain sequencing project: providing services to taxonomists for standard genome sequencing and annotation.</title>
        <authorList>
            <consortium name="The Broad Institute Genomics Platform"/>
            <consortium name="The Broad Institute Genome Sequencing Center for Infectious Disease"/>
            <person name="Wu L."/>
            <person name="Ma J."/>
        </authorList>
    </citation>
    <scope>NUCLEOTIDE SEQUENCE [LARGE SCALE GENOMIC DNA]</scope>
    <source>
        <strain evidence="2">NBRC 103166</strain>
    </source>
</reference>
<dbReference type="RefSeq" id="WP_284203635.1">
    <property type="nucleotide sequence ID" value="NZ_BSPQ01000004.1"/>
</dbReference>
<accession>A0ABQ6DZK3</accession>
<evidence type="ECO:0008006" key="3">
    <source>
        <dbReference type="Google" id="ProtNLM"/>
    </source>
</evidence>
<sequence length="96" mass="11350">MNHLKNRKPSIKQQLDKIQSAEALMQFFEMDFETPFINIHGDQLIKRFAGNVIIRQPEDWFDYRRCLKNAYCRIQRSLLPKGGRSACRGCSSCERR</sequence>
<dbReference type="EMBL" id="BSPQ01000004">
    <property type="protein sequence ID" value="GLS90507.1"/>
    <property type="molecule type" value="Genomic_DNA"/>
</dbReference>
<proteinExistence type="predicted"/>
<dbReference type="Proteomes" id="UP001157353">
    <property type="component" value="Unassembled WGS sequence"/>
</dbReference>
<gene>
    <name evidence="1" type="ORF">GCM10007916_15740</name>
</gene>
<keyword evidence="2" id="KW-1185">Reference proteome</keyword>
<name>A0ABQ6DZK3_9GAMM</name>
<organism evidence="1 2">
    <name type="scientific">Psychromonas marina</name>
    <dbReference type="NCBI Taxonomy" id="88364"/>
    <lineage>
        <taxon>Bacteria</taxon>
        <taxon>Pseudomonadati</taxon>
        <taxon>Pseudomonadota</taxon>
        <taxon>Gammaproteobacteria</taxon>
        <taxon>Alteromonadales</taxon>
        <taxon>Psychromonadaceae</taxon>
        <taxon>Psychromonas</taxon>
    </lineage>
</organism>
<evidence type="ECO:0000313" key="2">
    <source>
        <dbReference type="Proteomes" id="UP001157353"/>
    </source>
</evidence>
<protein>
    <recommendedName>
        <fullName evidence="3">Nitrogenase-stabilizing/protective protein NifW</fullName>
    </recommendedName>
</protein>
<evidence type="ECO:0000313" key="1">
    <source>
        <dbReference type="EMBL" id="GLS90507.1"/>
    </source>
</evidence>
<comment type="caution">
    <text evidence="1">The sequence shown here is derived from an EMBL/GenBank/DDBJ whole genome shotgun (WGS) entry which is preliminary data.</text>
</comment>